<organism evidence="6 7">
    <name type="scientific">Aureobasidium melanogenum</name>
    <name type="common">Aureobasidium pullulans var. melanogenum</name>
    <dbReference type="NCBI Taxonomy" id="46634"/>
    <lineage>
        <taxon>Eukaryota</taxon>
        <taxon>Fungi</taxon>
        <taxon>Dikarya</taxon>
        <taxon>Ascomycota</taxon>
        <taxon>Pezizomycotina</taxon>
        <taxon>Dothideomycetes</taxon>
        <taxon>Dothideomycetidae</taxon>
        <taxon>Dothideales</taxon>
        <taxon>Saccotheciaceae</taxon>
        <taxon>Aureobasidium</taxon>
    </lineage>
</organism>
<feature type="domain" description="CENP-V/GFA" evidence="5">
    <location>
        <begin position="4"/>
        <end position="72"/>
    </location>
</feature>
<dbReference type="Pfam" id="PF04828">
    <property type="entry name" value="GFA"/>
    <property type="match status" value="1"/>
</dbReference>
<keyword evidence="4" id="KW-0456">Lyase</keyword>
<evidence type="ECO:0000259" key="5">
    <source>
        <dbReference type="PROSITE" id="PS51891"/>
    </source>
</evidence>
<reference evidence="6" key="1">
    <citation type="journal article" date="2021" name="J Fungi (Basel)">
        <title>Virulence traits and population genomics of the black yeast Aureobasidium melanogenum.</title>
        <authorList>
            <person name="Cernosa A."/>
            <person name="Sun X."/>
            <person name="Gostincar C."/>
            <person name="Fang C."/>
            <person name="Gunde-Cimerman N."/>
            <person name="Song Z."/>
        </authorList>
    </citation>
    <scope>NUCLEOTIDE SEQUENCE</scope>
    <source>
        <strain evidence="6">EXF-9298</strain>
    </source>
</reference>
<evidence type="ECO:0000313" key="7">
    <source>
        <dbReference type="Proteomes" id="UP000729357"/>
    </source>
</evidence>
<dbReference type="Proteomes" id="UP000729357">
    <property type="component" value="Unassembled WGS sequence"/>
</dbReference>
<keyword evidence="7" id="KW-1185">Reference proteome</keyword>
<dbReference type="AlphaFoldDB" id="A0A9P8FPL8"/>
<evidence type="ECO:0000256" key="4">
    <source>
        <dbReference type="ARBA" id="ARBA00023239"/>
    </source>
</evidence>
<dbReference type="SUPFAM" id="SSF51316">
    <property type="entry name" value="Mss4-like"/>
    <property type="match status" value="1"/>
</dbReference>
<keyword evidence="3" id="KW-0862">Zinc</keyword>
<accession>A0A9P8FPL8</accession>
<dbReference type="InterPro" id="IPR011057">
    <property type="entry name" value="Mss4-like_sf"/>
</dbReference>
<feature type="non-terminal residue" evidence="6">
    <location>
        <position position="72"/>
    </location>
</feature>
<evidence type="ECO:0000256" key="3">
    <source>
        <dbReference type="ARBA" id="ARBA00022833"/>
    </source>
</evidence>
<gene>
    <name evidence="6" type="ORF">KCU98_g8439</name>
</gene>
<evidence type="ECO:0000256" key="1">
    <source>
        <dbReference type="ARBA" id="ARBA00005495"/>
    </source>
</evidence>
<reference evidence="6" key="2">
    <citation type="submission" date="2021-08" db="EMBL/GenBank/DDBJ databases">
        <authorList>
            <person name="Gostincar C."/>
            <person name="Sun X."/>
            <person name="Song Z."/>
            <person name="Gunde-Cimerman N."/>
        </authorList>
    </citation>
    <scope>NUCLEOTIDE SEQUENCE</scope>
    <source>
        <strain evidence="6">EXF-9298</strain>
    </source>
</reference>
<dbReference type="PANTHER" id="PTHR33337:SF30">
    <property type="entry name" value="DUF636 DOMAIN PROTEIN (AFU_ORTHOLOGUE AFUA_1G03180)"/>
    <property type="match status" value="1"/>
</dbReference>
<evidence type="ECO:0000256" key="2">
    <source>
        <dbReference type="ARBA" id="ARBA00022723"/>
    </source>
</evidence>
<name>A0A9P8FPL8_AURME</name>
<keyword evidence="2" id="KW-0479">Metal-binding</keyword>
<protein>
    <recommendedName>
        <fullName evidence="5">CENP-V/GFA domain-containing protein</fullName>
    </recommendedName>
</protein>
<dbReference type="GO" id="GO:0046872">
    <property type="term" value="F:metal ion binding"/>
    <property type="evidence" value="ECO:0007669"/>
    <property type="project" value="UniProtKB-KW"/>
</dbReference>
<comment type="caution">
    <text evidence="6">The sequence shown here is derived from an EMBL/GenBank/DDBJ whole genome shotgun (WGS) entry which is preliminary data.</text>
</comment>
<dbReference type="PROSITE" id="PS51891">
    <property type="entry name" value="CENP_V_GFA"/>
    <property type="match status" value="1"/>
</dbReference>
<dbReference type="InterPro" id="IPR006913">
    <property type="entry name" value="CENP-V/GFA"/>
</dbReference>
<dbReference type="Gene3D" id="3.90.1590.10">
    <property type="entry name" value="glutathione-dependent formaldehyde- activating enzyme (gfa)"/>
    <property type="match status" value="1"/>
</dbReference>
<dbReference type="EMBL" id="JAHFXS010001052">
    <property type="protein sequence ID" value="KAG9979971.1"/>
    <property type="molecule type" value="Genomic_DNA"/>
</dbReference>
<dbReference type="GO" id="GO:0016846">
    <property type="term" value="F:carbon-sulfur lyase activity"/>
    <property type="evidence" value="ECO:0007669"/>
    <property type="project" value="InterPro"/>
</dbReference>
<proteinExistence type="inferred from homology"/>
<dbReference type="PANTHER" id="PTHR33337">
    <property type="entry name" value="GFA DOMAIN-CONTAINING PROTEIN"/>
    <property type="match status" value="1"/>
</dbReference>
<comment type="similarity">
    <text evidence="1">Belongs to the Gfa family.</text>
</comment>
<sequence length="72" mass="7690">MSTYNGACHCGATEWTASLDKDTSSHILCHCNTCKILSGGAYTLNQIIPKDSLKITKGGDSLKNYTYKGDSG</sequence>
<evidence type="ECO:0000313" key="6">
    <source>
        <dbReference type="EMBL" id="KAG9979971.1"/>
    </source>
</evidence>